<evidence type="ECO:0000256" key="3">
    <source>
        <dbReference type="SAM" id="SignalP"/>
    </source>
</evidence>
<evidence type="ECO:0000256" key="2">
    <source>
        <dbReference type="SAM" id="MobiDB-lite"/>
    </source>
</evidence>
<feature type="region of interest" description="Disordered" evidence="2">
    <location>
        <begin position="376"/>
        <end position="396"/>
    </location>
</feature>
<name>A0A9X2TAG0_9BACT</name>
<organism evidence="4 5">
    <name type="scientific">Salinibacter ruber</name>
    <dbReference type="NCBI Taxonomy" id="146919"/>
    <lineage>
        <taxon>Bacteria</taxon>
        <taxon>Pseudomonadati</taxon>
        <taxon>Rhodothermota</taxon>
        <taxon>Rhodothermia</taxon>
        <taxon>Rhodothermales</taxon>
        <taxon>Salinibacteraceae</taxon>
        <taxon>Salinibacter</taxon>
    </lineage>
</organism>
<dbReference type="Proteomes" id="UP001155027">
    <property type="component" value="Unassembled WGS sequence"/>
</dbReference>
<evidence type="ECO:0008006" key="6">
    <source>
        <dbReference type="Google" id="ProtNLM"/>
    </source>
</evidence>
<dbReference type="RefSeq" id="WP_259079077.1">
    <property type="nucleotide sequence ID" value="NZ_JANUAU010000001.1"/>
</dbReference>
<feature type="compositionally biased region" description="Polar residues" evidence="2">
    <location>
        <begin position="376"/>
        <end position="388"/>
    </location>
</feature>
<dbReference type="InterPro" id="IPR014755">
    <property type="entry name" value="Cu-Rt/internalin_Ig-like"/>
</dbReference>
<evidence type="ECO:0000313" key="5">
    <source>
        <dbReference type="Proteomes" id="UP001155027"/>
    </source>
</evidence>
<accession>A0A9X2TAG0</accession>
<gene>
    <name evidence="4" type="ORF">GGP71_000111</name>
</gene>
<dbReference type="PROSITE" id="PS51257">
    <property type="entry name" value="PROKAR_LIPOPROTEIN"/>
    <property type="match status" value="1"/>
</dbReference>
<reference evidence="4" key="1">
    <citation type="submission" date="2022-08" db="EMBL/GenBank/DDBJ databases">
        <title>Genomic Encyclopedia of Type Strains, Phase V (KMG-V): Genome sequencing to study the core and pangenomes of soil and plant-associated prokaryotes.</title>
        <authorList>
            <person name="Whitman W."/>
        </authorList>
    </citation>
    <scope>NUCLEOTIDE SEQUENCE</scope>
    <source>
        <strain evidence="4">0</strain>
    </source>
</reference>
<sequence>MQYISIRLVSIALFGAAAIMVSGCDSNGGSPNNSVVTDSMQIANVTPDVGADLESTDASITVTFTDPVVENEYTRTDVEATSGNRHLIDVIGVYPDRAKDLSPNGSLPISLSFNDNRTQLTITPERGLQDGFIYTLDVGDIENSNGVYDPRFKSEDGARFAPNPNFPPEEFGFSVGLSEKPPAVPSVSFDSESTVVTDGRIENETFNYEDRSVTVPLQVNGIDDSAAEVKGYEVYYRSQEQVGRFGNDDQFTKASEVRPQASPSDFEDASGIVPARAVEADGDLDFTAEVGGYPFAGDGGAYGPIEWKVRAVSINNVRGDFSDVMTTGDNTRPGLEFVAYYRYDDTGDVERIGIEFSEALDGETVSPRAFRITDDNGSSVPLSATSLENAEPGGRDDTTVEVTLANPVPQRDLRNVVVNDAGTSRPVTDLAGNGVDLSTARAPIR</sequence>
<comment type="caution">
    <text evidence="4">The sequence shown here is derived from an EMBL/GenBank/DDBJ whole genome shotgun (WGS) entry which is preliminary data.</text>
</comment>
<protein>
    <recommendedName>
        <fullName evidence="6">SbsA Ig-like domain-containing protein</fullName>
    </recommendedName>
</protein>
<evidence type="ECO:0000313" key="4">
    <source>
        <dbReference type="EMBL" id="MCS3676215.1"/>
    </source>
</evidence>
<evidence type="ECO:0000256" key="1">
    <source>
        <dbReference type="ARBA" id="ARBA00022729"/>
    </source>
</evidence>
<feature type="signal peptide" evidence="3">
    <location>
        <begin position="1"/>
        <end position="23"/>
    </location>
</feature>
<dbReference type="Gene3D" id="2.60.40.1220">
    <property type="match status" value="1"/>
</dbReference>
<dbReference type="AlphaFoldDB" id="A0A9X2TAG0"/>
<proteinExistence type="predicted"/>
<feature type="chain" id="PRO_5040919000" description="SbsA Ig-like domain-containing protein" evidence="3">
    <location>
        <begin position="24"/>
        <end position="445"/>
    </location>
</feature>
<dbReference type="EMBL" id="JANUAU010000001">
    <property type="protein sequence ID" value="MCS3676215.1"/>
    <property type="molecule type" value="Genomic_DNA"/>
</dbReference>
<keyword evidence="1 3" id="KW-0732">Signal</keyword>